<dbReference type="PROSITE" id="PS50181">
    <property type="entry name" value="FBOX"/>
    <property type="match status" value="1"/>
</dbReference>
<dbReference type="SUPFAM" id="SSF81383">
    <property type="entry name" value="F-box domain"/>
    <property type="match status" value="1"/>
</dbReference>
<feature type="region of interest" description="Disordered" evidence="1">
    <location>
        <begin position="1"/>
        <end position="23"/>
    </location>
</feature>
<reference evidence="3" key="2">
    <citation type="submission" date="2020-07" db="EMBL/GenBank/DDBJ databases">
        <authorList>
            <person name="Vera ALvarez R."/>
            <person name="Arias-Moreno D.M."/>
            <person name="Jimenez-Jacinto V."/>
            <person name="Jimenez-Bremont J.F."/>
            <person name="Swaminathan K."/>
            <person name="Moose S.P."/>
            <person name="Guerrero-Gonzalez M.L."/>
            <person name="Marino-Ramirez L."/>
            <person name="Landsman D."/>
            <person name="Rodriguez-Kessler M."/>
            <person name="Delgado-Sanchez P."/>
        </authorList>
    </citation>
    <scope>NUCLEOTIDE SEQUENCE</scope>
    <source>
        <tissue evidence="3">Cladode</tissue>
    </source>
</reference>
<feature type="compositionally biased region" description="Acidic residues" evidence="1">
    <location>
        <begin position="1"/>
        <end position="12"/>
    </location>
</feature>
<sequence>MAEDEDQDEEKTTEEKQEEIGSIDGCLPQELITEILLRSSIKSVVRFRSVCKSWNNLISSQSFTKSHVHGVKNPASLLLLRVTTVHAKGFRFYFYLYRSPRRMRLGGL</sequence>
<dbReference type="PANTHER" id="PTHR31672:SF13">
    <property type="entry name" value="F-BOX PROTEIN CPR30-LIKE"/>
    <property type="match status" value="1"/>
</dbReference>
<dbReference type="InterPro" id="IPR036047">
    <property type="entry name" value="F-box-like_dom_sf"/>
</dbReference>
<evidence type="ECO:0000256" key="1">
    <source>
        <dbReference type="SAM" id="MobiDB-lite"/>
    </source>
</evidence>
<dbReference type="InterPro" id="IPR050796">
    <property type="entry name" value="SCF_F-box_component"/>
</dbReference>
<dbReference type="Gene3D" id="1.20.1280.50">
    <property type="match status" value="1"/>
</dbReference>
<reference evidence="3" key="1">
    <citation type="journal article" date="2013" name="J. Plant Res.">
        <title>Effect of fungi and light on seed germination of three Opuntia species from semiarid lands of central Mexico.</title>
        <authorList>
            <person name="Delgado-Sanchez P."/>
            <person name="Jimenez-Bremont J.F."/>
            <person name="Guerrero-Gonzalez Mde L."/>
            <person name="Flores J."/>
        </authorList>
    </citation>
    <scope>NUCLEOTIDE SEQUENCE</scope>
    <source>
        <tissue evidence="3">Cladode</tissue>
    </source>
</reference>
<organism evidence="3">
    <name type="scientific">Opuntia streptacantha</name>
    <name type="common">Prickly pear cactus</name>
    <name type="synonym">Opuntia cardona</name>
    <dbReference type="NCBI Taxonomy" id="393608"/>
    <lineage>
        <taxon>Eukaryota</taxon>
        <taxon>Viridiplantae</taxon>
        <taxon>Streptophyta</taxon>
        <taxon>Embryophyta</taxon>
        <taxon>Tracheophyta</taxon>
        <taxon>Spermatophyta</taxon>
        <taxon>Magnoliopsida</taxon>
        <taxon>eudicotyledons</taxon>
        <taxon>Gunneridae</taxon>
        <taxon>Pentapetalae</taxon>
        <taxon>Caryophyllales</taxon>
        <taxon>Cactineae</taxon>
        <taxon>Cactaceae</taxon>
        <taxon>Opuntioideae</taxon>
        <taxon>Opuntia</taxon>
    </lineage>
</organism>
<dbReference type="CDD" id="cd22157">
    <property type="entry name" value="F-box_AtFBW1-like"/>
    <property type="match status" value="1"/>
</dbReference>
<dbReference type="SMART" id="SM00256">
    <property type="entry name" value="FBOX"/>
    <property type="match status" value="1"/>
</dbReference>
<accession>A0A7C9DJ47</accession>
<evidence type="ECO:0000313" key="3">
    <source>
        <dbReference type="EMBL" id="MBA4644122.1"/>
    </source>
</evidence>
<evidence type="ECO:0000259" key="2">
    <source>
        <dbReference type="PROSITE" id="PS50181"/>
    </source>
</evidence>
<dbReference type="EMBL" id="GISG01136656">
    <property type="protein sequence ID" value="MBA4644122.1"/>
    <property type="molecule type" value="Transcribed_RNA"/>
</dbReference>
<protein>
    <recommendedName>
        <fullName evidence="2">F-box domain-containing protein</fullName>
    </recommendedName>
</protein>
<proteinExistence type="predicted"/>
<dbReference type="Pfam" id="PF00646">
    <property type="entry name" value="F-box"/>
    <property type="match status" value="1"/>
</dbReference>
<dbReference type="InterPro" id="IPR001810">
    <property type="entry name" value="F-box_dom"/>
</dbReference>
<name>A0A7C9DJ47_OPUST</name>
<dbReference type="PANTHER" id="PTHR31672">
    <property type="entry name" value="BNACNNG10540D PROTEIN"/>
    <property type="match status" value="1"/>
</dbReference>
<dbReference type="AlphaFoldDB" id="A0A7C9DJ47"/>
<feature type="domain" description="F-box" evidence="2">
    <location>
        <begin position="27"/>
        <end position="67"/>
    </location>
</feature>